<evidence type="ECO:0000313" key="4">
    <source>
        <dbReference type="WBParaSite" id="TREG1_120980.1"/>
    </source>
</evidence>
<evidence type="ECO:0000313" key="3">
    <source>
        <dbReference type="Proteomes" id="UP000050795"/>
    </source>
</evidence>
<keyword evidence="3" id="KW-1185">Reference proteome</keyword>
<accession>A0AA85ITL6</accession>
<dbReference type="GO" id="GO:0008526">
    <property type="term" value="F:phosphatidylinositol transfer activity"/>
    <property type="evidence" value="ECO:0007669"/>
    <property type="project" value="TreeGrafter"/>
</dbReference>
<evidence type="ECO:0008006" key="5">
    <source>
        <dbReference type="Google" id="ProtNLM"/>
    </source>
</evidence>
<dbReference type="Gene3D" id="3.40.525.10">
    <property type="entry name" value="CRAL-TRIO lipid binding domain"/>
    <property type="match status" value="1"/>
</dbReference>
<reference evidence="4" key="2">
    <citation type="submission" date="2023-11" db="UniProtKB">
        <authorList>
            <consortium name="WormBaseParasite"/>
        </authorList>
    </citation>
    <scope>IDENTIFICATION</scope>
</reference>
<reference evidence="3" key="1">
    <citation type="submission" date="2022-06" db="EMBL/GenBank/DDBJ databases">
        <authorList>
            <person name="Berger JAMES D."/>
            <person name="Berger JAMES D."/>
        </authorList>
    </citation>
    <scope>NUCLEOTIDE SEQUENCE [LARGE SCALE GENOMIC DNA]</scope>
</reference>
<dbReference type="SUPFAM" id="SSF46938">
    <property type="entry name" value="CRAL/TRIO N-terminal domain"/>
    <property type="match status" value="1"/>
</dbReference>
<dbReference type="Pfam" id="PF00650">
    <property type="entry name" value="CRAL_TRIO"/>
    <property type="match status" value="1"/>
</dbReference>
<dbReference type="PANTHER" id="PTHR45824">
    <property type="entry name" value="GH16843P"/>
    <property type="match status" value="1"/>
</dbReference>
<dbReference type="InterPro" id="IPR052578">
    <property type="entry name" value="PI_Transfer_CRAL-TRIO"/>
</dbReference>
<dbReference type="SUPFAM" id="SSF52087">
    <property type="entry name" value="CRAL/TRIO domain"/>
    <property type="match status" value="1"/>
</dbReference>
<evidence type="ECO:0000259" key="1">
    <source>
        <dbReference type="Pfam" id="PF00650"/>
    </source>
</evidence>
<dbReference type="InterPro" id="IPR036865">
    <property type="entry name" value="CRAL-TRIO_dom_sf"/>
</dbReference>
<name>A0AA85ITL6_TRIRE</name>
<dbReference type="InterPro" id="IPR001251">
    <property type="entry name" value="CRAL-TRIO_dom"/>
</dbReference>
<dbReference type="Proteomes" id="UP000050795">
    <property type="component" value="Unassembled WGS sequence"/>
</dbReference>
<feature type="domain" description="CRAL/TRIO N-terminal" evidence="2">
    <location>
        <begin position="13"/>
        <end position="56"/>
    </location>
</feature>
<dbReference type="InterPro" id="IPR011074">
    <property type="entry name" value="CRAL/TRIO_N_dom"/>
</dbReference>
<proteinExistence type="predicted"/>
<dbReference type="PANTHER" id="PTHR45824:SF29">
    <property type="entry name" value="GH16843P"/>
    <property type="match status" value="1"/>
</dbReference>
<dbReference type="AlphaFoldDB" id="A0AA85ITL6"/>
<dbReference type="Pfam" id="PF03765">
    <property type="entry name" value="CRAL_TRIO_N"/>
    <property type="match status" value="1"/>
</dbReference>
<dbReference type="InterPro" id="IPR036273">
    <property type="entry name" value="CRAL/TRIO_N_dom_sf"/>
</dbReference>
<protein>
    <recommendedName>
        <fullName evidence="5">CRAL-TRIO domain-containing protein</fullName>
    </recommendedName>
</protein>
<organism evidence="3 4">
    <name type="scientific">Trichobilharzia regenti</name>
    <name type="common">Nasal bird schistosome</name>
    <dbReference type="NCBI Taxonomy" id="157069"/>
    <lineage>
        <taxon>Eukaryota</taxon>
        <taxon>Metazoa</taxon>
        <taxon>Spiralia</taxon>
        <taxon>Lophotrochozoa</taxon>
        <taxon>Platyhelminthes</taxon>
        <taxon>Trematoda</taxon>
        <taxon>Digenea</taxon>
        <taxon>Strigeidida</taxon>
        <taxon>Schistosomatoidea</taxon>
        <taxon>Schistosomatidae</taxon>
        <taxon>Trichobilharzia</taxon>
    </lineage>
</organism>
<evidence type="ECO:0000259" key="2">
    <source>
        <dbReference type="Pfam" id="PF03765"/>
    </source>
</evidence>
<sequence length="163" mass="18957">MGSSTNVKELVVQLQTLLTDLKSKPELEQIINNEENVVRFLKARGWDLQSAEKMMRKDLQWRQEFRPDLTDCKNCHNQPGTHSLRQIGFDEVGRPVIYASFCQAISHRNLSNDAVTHLIYTIENAVRSMKSGITQWVFVIDCTGKFKHELILVFMFEVRFNVR</sequence>
<feature type="domain" description="CRAL-TRIO" evidence="1">
    <location>
        <begin position="87"/>
        <end position="144"/>
    </location>
</feature>
<dbReference type="WBParaSite" id="TREG1_120980.1">
    <property type="protein sequence ID" value="TREG1_120980.1"/>
    <property type="gene ID" value="TREG1_120980"/>
</dbReference>